<evidence type="ECO:0000313" key="3">
    <source>
        <dbReference type="Proteomes" id="UP001386955"/>
    </source>
</evidence>
<keyword evidence="1" id="KW-0175">Coiled coil</keyword>
<sequence>MCQRPCYIAFNFFGNDFYPTKFESENLVSDFSKEALNKINVVTNWENYCELRSRMDAAVKQMFIAPITESEDLKRQLETSQASLKSAIEANEKLIANNKTLLKRNANMKEAEKKELEDFISKGKKEILKEHEAGFKHAVRQAEQFCKIPADFVFDEFVGQDDGSSDDEGMLCK</sequence>
<dbReference type="EMBL" id="JAYMYS010000009">
    <property type="protein sequence ID" value="KAK7380778.1"/>
    <property type="molecule type" value="Genomic_DNA"/>
</dbReference>
<organism evidence="2 3">
    <name type="scientific">Psophocarpus tetragonolobus</name>
    <name type="common">Winged bean</name>
    <name type="synonym">Dolichos tetragonolobus</name>
    <dbReference type="NCBI Taxonomy" id="3891"/>
    <lineage>
        <taxon>Eukaryota</taxon>
        <taxon>Viridiplantae</taxon>
        <taxon>Streptophyta</taxon>
        <taxon>Embryophyta</taxon>
        <taxon>Tracheophyta</taxon>
        <taxon>Spermatophyta</taxon>
        <taxon>Magnoliopsida</taxon>
        <taxon>eudicotyledons</taxon>
        <taxon>Gunneridae</taxon>
        <taxon>Pentapetalae</taxon>
        <taxon>rosids</taxon>
        <taxon>fabids</taxon>
        <taxon>Fabales</taxon>
        <taxon>Fabaceae</taxon>
        <taxon>Papilionoideae</taxon>
        <taxon>50 kb inversion clade</taxon>
        <taxon>NPAAA clade</taxon>
        <taxon>indigoferoid/millettioid clade</taxon>
        <taxon>Phaseoleae</taxon>
        <taxon>Psophocarpus</taxon>
    </lineage>
</organism>
<evidence type="ECO:0000313" key="2">
    <source>
        <dbReference type="EMBL" id="KAK7380778.1"/>
    </source>
</evidence>
<dbReference type="AlphaFoldDB" id="A0AAN9RS83"/>
<evidence type="ECO:0000256" key="1">
    <source>
        <dbReference type="SAM" id="Coils"/>
    </source>
</evidence>
<proteinExistence type="predicted"/>
<comment type="caution">
    <text evidence="2">The sequence shown here is derived from an EMBL/GenBank/DDBJ whole genome shotgun (WGS) entry which is preliminary data.</text>
</comment>
<feature type="coiled-coil region" evidence="1">
    <location>
        <begin position="70"/>
        <end position="111"/>
    </location>
</feature>
<keyword evidence="3" id="KW-1185">Reference proteome</keyword>
<reference evidence="2 3" key="1">
    <citation type="submission" date="2024-01" db="EMBL/GenBank/DDBJ databases">
        <title>The genomes of 5 underutilized Papilionoideae crops provide insights into root nodulation and disease resistanc.</title>
        <authorList>
            <person name="Jiang F."/>
        </authorList>
    </citation>
    <scope>NUCLEOTIDE SEQUENCE [LARGE SCALE GENOMIC DNA]</scope>
    <source>
        <strain evidence="2">DUOXIRENSHENG_FW03</strain>
        <tissue evidence="2">Leaves</tissue>
    </source>
</reference>
<accession>A0AAN9RS83</accession>
<gene>
    <name evidence="2" type="ORF">VNO78_33297</name>
</gene>
<name>A0AAN9RS83_PSOTE</name>
<dbReference type="Proteomes" id="UP001386955">
    <property type="component" value="Unassembled WGS sequence"/>
</dbReference>
<protein>
    <submittedName>
        <fullName evidence="2">Uncharacterized protein</fullName>
    </submittedName>
</protein>